<evidence type="ECO:0000313" key="2">
    <source>
        <dbReference type="Proteomes" id="UP001596312"/>
    </source>
</evidence>
<reference evidence="1 2" key="1">
    <citation type="journal article" date="2019" name="Int. J. Syst. Evol. Microbiol.">
        <title>The Global Catalogue of Microorganisms (GCM) 10K type strain sequencing project: providing services to taxonomists for standard genome sequencing and annotation.</title>
        <authorList>
            <consortium name="The Broad Institute Genomics Platform"/>
            <consortium name="The Broad Institute Genome Sequencing Center for Infectious Disease"/>
            <person name="Wu L."/>
            <person name="Ma J."/>
        </authorList>
    </citation>
    <scope>NUCLEOTIDE SEQUENCE [LARGE SCALE GENOMIC DNA]</scope>
    <source>
        <strain evidence="1 2">CGMCC 1.3240</strain>
    </source>
</reference>
<accession>A0ABD5V6W8</accession>
<proteinExistence type="predicted"/>
<gene>
    <name evidence="1" type="ORF">ACFQGH_17905</name>
</gene>
<evidence type="ECO:0008006" key="3">
    <source>
        <dbReference type="Google" id="ProtNLM"/>
    </source>
</evidence>
<name>A0ABD5V6W8_9EURY</name>
<organism evidence="1 2">
    <name type="scientific">Halalkalicoccus tibetensis</name>
    <dbReference type="NCBI Taxonomy" id="175632"/>
    <lineage>
        <taxon>Archaea</taxon>
        <taxon>Methanobacteriati</taxon>
        <taxon>Methanobacteriota</taxon>
        <taxon>Stenosarchaea group</taxon>
        <taxon>Halobacteria</taxon>
        <taxon>Halobacteriales</taxon>
        <taxon>Halococcaceae</taxon>
        <taxon>Halalkalicoccus</taxon>
    </lineage>
</organism>
<evidence type="ECO:0000313" key="1">
    <source>
        <dbReference type="EMBL" id="MFC6907063.1"/>
    </source>
</evidence>
<dbReference type="RefSeq" id="WP_340605643.1">
    <property type="nucleotide sequence ID" value="NZ_JBBMXV010000006.1"/>
</dbReference>
<dbReference type="EMBL" id="JBHSXQ010000006">
    <property type="protein sequence ID" value="MFC6907063.1"/>
    <property type="molecule type" value="Genomic_DNA"/>
</dbReference>
<keyword evidence="2" id="KW-1185">Reference proteome</keyword>
<protein>
    <recommendedName>
        <fullName evidence="3">Halobacterial output domain-containing protein</fullName>
    </recommendedName>
</protein>
<dbReference type="Proteomes" id="UP001596312">
    <property type="component" value="Unassembled WGS sequence"/>
</dbReference>
<sequence>MAHRVHYTRDEPGTSVAADILEIVESGRWVTIRLSGDASIYSEPAHAIRFITLDFVAQGPSAVTGPTGDDLEHLIHFVEGARPDIDDRAVASEYRFRNGWLQYAELESGEDVLCPPDVVEPIELDTASIDD</sequence>
<comment type="caution">
    <text evidence="1">The sequence shown here is derived from an EMBL/GenBank/DDBJ whole genome shotgun (WGS) entry which is preliminary data.</text>
</comment>
<dbReference type="AlphaFoldDB" id="A0ABD5V6W8"/>